<reference evidence="2 3" key="1">
    <citation type="submission" date="2017-12" db="EMBL/GenBank/DDBJ databases">
        <authorList>
            <person name="Pombert J.-F."/>
            <person name="Haag K.L."/>
            <person name="Ebert D."/>
        </authorList>
    </citation>
    <scope>NUCLEOTIDE SEQUENCE [LARGE SCALE GENOMIC DNA]</scope>
    <source>
        <strain evidence="2">FI-OER-3-3</strain>
    </source>
</reference>
<dbReference type="AlphaFoldDB" id="A0A4Q9KVV3"/>
<evidence type="ECO:0000313" key="3">
    <source>
        <dbReference type="Proteomes" id="UP000292362"/>
    </source>
</evidence>
<dbReference type="VEuPathDB" id="MicrosporidiaDB:CWI37_1487p0010"/>
<protein>
    <submittedName>
        <fullName evidence="2">Uncharacterized protein</fullName>
    </submittedName>
</protein>
<dbReference type="PROSITE" id="PS50005">
    <property type="entry name" value="TPR"/>
    <property type="match status" value="1"/>
</dbReference>
<dbReference type="GO" id="GO:0000127">
    <property type="term" value="C:transcription factor TFIIIC complex"/>
    <property type="evidence" value="ECO:0007669"/>
    <property type="project" value="TreeGrafter"/>
</dbReference>
<dbReference type="Gene3D" id="1.25.40.10">
    <property type="entry name" value="Tetratricopeptide repeat domain"/>
    <property type="match status" value="1"/>
</dbReference>
<feature type="repeat" description="TPR" evidence="1">
    <location>
        <begin position="56"/>
        <end position="89"/>
    </location>
</feature>
<comment type="caution">
    <text evidence="2">The sequence shown here is derived from an EMBL/GenBank/DDBJ whole genome shotgun (WGS) entry which is preliminary data.</text>
</comment>
<dbReference type="InterPro" id="IPR039340">
    <property type="entry name" value="Tfc4/TFIIIC-102/Sfc4"/>
</dbReference>
<dbReference type="SMART" id="SM00028">
    <property type="entry name" value="TPR"/>
    <property type="match status" value="4"/>
</dbReference>
<dbReference type="EMBL" id="PITJ01001487">
    <property type="protein sequence ID" value="TBT99047.1"/>
    <property type="molecule type" value="Genomic_DNA"/>
</dbReference>
<gene>
    <name evidence="2" type="ORF">CWI37_1487p0010</name>
</gene>
<sequence>MRENKKDKITHKKIKKKNKSEIQNLLSEANIFYVKNKLNECIGLLKEIIKKSPQYFQAYYTLGLVYEEKNELENAFNCFYIAAHIKKKDYVLWKKLYEYTFILHDFYIKNDEYNKVEDKFITNERISDTHSFKSNPDLEITSTDRISEIYKERIYFISILQKKYNSPNKIKEKIDLYEILSMKDKILETKLEYIYFYGSGDIKTEGIYEKNSFIEDNFSESNSSEKEEFSASNDLNTEFEYNSETNDKIENVSNETNTDFKEELIDQCLLLKEIRNTIKSNSELIRIIRKAIYFSYKCKNKKSISTEFLNSLISFSYELRDFKSLKNAFNNFAPINVKNIFIFFITFISLNRNPKCYFYEKTENINTSNSTMTNYLGNESATFKLENMEDNITNNNYDANRELKNSLDLFFFEKLMTFKESKDFLGFSNFYIIFDLIDTLFKNKNYTLSYEILEVLLQNNFTSHQINIKLEILNRMAGISISRNLKDDGIKFYLEILEILKNKKYFEIYNLKKEFSNEKLEVECFKMANGETKDPHDFNFSFINPMFPFIFNQDRIKAIVSNLYEELGNRDLALQYSLDINDEIGHFVDDLDQSNHEKKNEFSSSECKKIRSLFHKISFFYIENPNDDLERTLMFINTSNQLISDFMNNSYILNPKKYILQQSLGKVYDSNFEKSRLKSLHGLNVDEWFEVMKMNILCHLKLKKYEDSMNLLNRCLKSGVFKQRSDIYIQFLFLGFKYSLLNNNYGDFVNFVKKIVFYYQNASFYFFMYFFSNFFADYNRDKNFGHCQKNLQRLCKRVKENIGWPVSNTTMNSKNTLRNTSTESNNKNIQYQYKKSYYTNEFTSSLYSFNHPNTFLCLFLNSFLPRFLYSETVNYIENVTAVREKDIKTEIALSIIYFTHSKSRKINNKNHFISKGFEILKDLEKNDDYKDCSSNSNDSISIHQNKNLYNFYGCNGKCIIYYNLGRSYHTYGIIGFAEAFYKKVLKCKNAEVRKMAIFNLILIYKKNNSLNLVNEMAKLFNETAQ</sequence>
<dbReference type="InterPro" id="IPR019734">
    <property type="entry name" value="TPR_rpt"/>
</dbReference>
<name>A0A4Q9KVV3_9MICR</name>
<dbReference type="SUPFAM" id="SSF48452">
    <property type="entry name" value="TPR-like"/>
    <property type="match status" value="1"/>
</dbReference>
<keyword evidence="1" id="KW-0802">TPR repeat</keyword>
<dbReference type="PANTHER" id="PTHR23082:SF0">
    <property type="entry name" value="GENERAL TRANSCRIPTION FACTOR 3C POLYPEPTIDE 3"/>
    <property type="match status" value="1"/>
</dbReference>
<dbReference type="Proteomes" id="UP000292362">
    <property type="component" value="Unassembled WGS sequence"/>
</dbReference>
<proteinExistence type="predicted"/>
<evidence type="ECO:0000256" key="1">
    <source>
        <dbReference type="PROSITE-ProRule" id="PRU00339"/>
    </source>
</evidence>
<dbReference type="GO" id="GO:0006383">
    <property type="term" value="P:transcription by RNA polymerase III"/>
    <property type="evidence" value="ECO:0007669"/>
    <property type="project" value="InterPro"/>
</dbReference>
<evidence type="ECO:0000313" key="2">
    <source>
        <dbReference type="EMBL" id="TBT99047.1"/>
    </source>
</evidence>
<dbReference type="InterPro" id="IPR011990">
    <property type="entry name" value="TPR-like_helical_dom_sf"/>
</dbReference>
<organism evidence="2 3">
    <name type="scientific">Hamiltosporidium tvaerminnensis</name>
    <dbReference type="NCBI Taxonomy" id="1176355"/>
    <lineage>
        <taxon>Eukaryota</taxon>
        <taxon>Fungi</taxon>
        <taxon>Fungi incertae sedis</taxon>
        <taxon>Microsporidia</taxon>
        <taxon>Dubosqiidae</taxon>
        <taxon>Hamiltosporidium</taxon>
    </lineage>
</organism>
<accession>A0A4Q9KVV3</accession>
<dbReference type="PANTHER" id="PTHR23082">
    <property type="entry name" value="TRANSCRIPTION INITIATION FACTOR IIIC TFIIIC , POLYPEPTIDE 3-RELATED"/>
    <property type="match status" value="1"/>
</dbReference>